<reference evidence="6" key="1">
    <citation type="submission" date="2018-11" db="EMBL/GenBank/DDBJ databases">
        <title>Genome sequencing of a novel mesophilic and cellulolytic organism within the genus Hungateiclostridium.</title>
        <authorList>
            <person name="Rettenmaier R."/>
            <person name="Liebl W."/>
            <person name="Zverlov V."/>
        </authorList>
    </citation>
    <scope>NUCLEOTIDE SEQUENCE [LARGE SCALE GENOMIC DNA]</scope>
    <source>
        <strain evidence="6">N2K1</strain>
    </source>
</reference>
<dbReference type="InterPro" id="IPR045851">
    <property type="entry name" value="AMP-bd_C_sf"/>
</dbReference>
<proteinExistence type="inferred from homology"/>
<dbReference type="SUPFAM" id="SSF56801">
    <property type="entry name" value="Acetyl-CoA synthetase-like"/>
    <property type="match status" value="1"/>
</dbReference>
<evidence type="ECO:0000313" key="5">
    <source>
        <dbReference type="EMBL" id="RXE60699.1"/>
    </source>
</evidence>
<dbReference type="PANTHER" id="PTHR43201">
    <property type="entry name" value="ACYL-COA SYNTHETASE"/>
    <property type="match status" value="1"/>
</dbReference>
<dbReference type="GO" id="GO:0031956">
    <property type="term" value="F:medium-chain fatty acid-CoA ligase activity"/>
    <property type="evidence" value="ECO:0007669"/>
    <property type="project" value="TreeGrafter"/>
</dbReference>
<evidence type="ECO:0000259" key="3">
    <source>
        <dbReference type="Pfam" id="PF00501"/>
    </source>
</evidence>
<protein>
    <submittedName>
        <fullName evidence="5">Long-chain fatty acid--CoA ligase</fullName>
    </submittedName>
</protein>
<feature type="domain" description="AMP-dependent synthetase/ligase" evidence="3">
    <location>
        <begin position="46"/>
        <end position="392"/>
    </location>
</feature>
<dbReference type="Pfam" id="PF00501">
    <property type="entry name" value="AMP-binding"/>
    <property type="match status" value="1"/>
</dbReference>
<dbReference type="Proteomes" id="UP000289166">
    <property type="component" value="Unassembled WGS sequence"/>
</dbReference>
<keyword evidence="2 5" id="KW-0436">Ligase</keyword>
<dbReference type="PANTHER" id="PTHR43201:SF5">
    <property type="entry name" value="MEDIUM-CHAIN ACYL-COA LIGASE ACSF2, MITOCHONDRIAL"/>
    <property type="match status" value="1"/>
</dbReference>
<name>A0A4V1K2L4_9FIRM</name>
<dbReference type="InterPro" id="IPR042099">
    <property type="entry name" value="ANL_N_sf"/>
</dbReference>
<dbReference type="GO" id="GO:0006631">
    <property type="term" value="P:fatty acid metabolic process"/>
    <property type="evidence" value="ECO:0007669"/>
    <property type="project" value="TreeGrafter"/>
</dbReference>
<keyword evidence="6" id="KW-1185">Reference proteome</keyword>
<dbReference type="AlphaFoldDB" id="A0A4V1K2L4"/>
<dbReference type="Gene3D" id="3.30.300.30">
    <property type="match status" value="1"/>
</dbReference>
<evidence type="ECO:0000313" key="6">
    <source>
        <dbReference type="Proteomes" id="UP000289166"/>
    </source>
</evidence>
<gene>
    <name evidence="5" type="ORF">EFD62_01915</name>
</gene>
<feature type="domain" description="AMP-binding enzyme C-terminal" evidence="4">
    <location>
        <begin position="442"/>
        <end position="517"/>
    </location>
</feature>
<evidence type="ECO:0000256" key="2">
    <source>
        <dbReference type="ARBA" id="ARBA00022598"/>
    </source>
</evidence>
<sequence length="521" mass="58972">MIFDLKLIIKEICAISAEKYVEIVNLIINYRKDDMMMYESKLYKMFKKHLTQNSERVAIIINDVQTTYKELFERINAWKNFFESVGVNKGDRLIISTDHRLEFIASWLSLWSIGAIPIPMEPVARAPELTRAIEAGKPHLICSENREHLNALPKNSEIFNCNLQPSWVIAKINTDNDIDSGKDSAFFAYTSGTTGAPKCVIYDIEGTVAILESLIKAFKLTPEDVFMTPLNPSLPSVIFTAILPSLAAGSTLVLLDEPIPRRALKVMAQTGTTVFFAVPYFYRLMNETMSVKAVQRFEHLRLCVSTSAFLDNHTFNEFYKYTGVPIRSIFCSSEAFYCTFYGGDDIEILRKSCGTTLEGVKIKVADKEDNEVPLLTEGQILVSGTHKSKGYFCRPELEEKVFKNGWVHTGDLGYLDEEGYLYITGRISHTINVGGHLVNPQEVESILISYPGISEAMILGEKDPMIGERVIAKVVLKEGAEIEEKEVIEFCKKMLLKYKVPERIEIVESLPKSRYGKIRRM</sequence>
<dbReference type="Pfam" id="PF13193">
    <property type="entry name" value="AMP-binding_C"/>
    <property type="match status" value="1"/>
</dbReference>
<comment type="caution">
    <text evidence="5">The sequence shown here is derived from an EMBL/GenBank/DDBJ whole genome shotgun (WGS) entry which is preliminary data.</text>
</comment>
<comment type="similarity">
    <text evidence="1">Belongs to the ATP-dependent AMP-binding enzyme family.</text>
</comment>
<evidence type="ECO:0000256" key="1">
    <source>
        <dbReference type="ARBA" id="ARBA00006432"/>
    </source>
</evidence>
<organism evidence="5 6">
    <name type="scientific">Acetivibrio mesophilus</name>
    <dbReference type="NCBI Taxonomy" id="2487273"/>
    <lineage>
        <taxon>Bacteria</taxon>
        <taxon>Bacillati</taxon>
        <taxon>Bacillota</taxon>
        <taxon>Clostridia</taxon>
        <taxon>Eubacteriales</taxon>
        <taxon>Oscillospiraceae</taxon>
        <taxon>Acetivibrio</taxon>
    </lineage>
</organism>
<dbReference type="EMBL" id="RLII01000001">
    <property type="protein sequence ID" value="RXE60699.1"/>
    <property type="molecule type" value="Genomic_DNA"/>
</dbReference>
<accession>A0A4V1K2L4</accession>
<dbReference type="Gene3D" id="3.40.50.12780">
    <property type="entry name" value="N-terminal domain of ligase-like"/>
    <property type="match status" value="1"/>
</dbReference>
<dbReference type="PROSITE" id="PS00455">
    <property type="entry name" value="AMP_BINDING"/>
    <property type="match status" value="1"/>
</dbReference>
<evidence type="ECO:0000259" key="4">
    <source>
        <dbReference type="Pfam" id="PF13193"/>
    </source>
</evidence>
<dbReference type="InterPro" id="IPR025110">
    <property type="entry name" value="AMP-bd_C"/>
</dbReference>
<dbReference type="InterPro" id="IPR020845">
    <property type="entry name" value="AMP-binding_CS"/>
</dbReference>
<dbReference type="InterPro" id="IPR000873">
    <property type="entry name" value="AMP-dep_synth/lig_dom"/>
</dbReference>